<dbReference type="HOGENOM" id="CLU_084847_0_0_1"/>
<evidence type="ECO:0000313" key="2">
    <source>
        <dbReference type="Proteomes" id="UP000053820"/>
    </source>
</evidence>
<dbReference type="EMBL" id="KN840259">
    <property type="protein sequence ID" value="KIJ57570.1"/>
    <property type="molecule type" value="Genomic_DNA"/>
</dbReference>
<protein>
    <submittedName>
        <fullName evidence="1">Uncharacterized protein</fullName>
    </submittedName>
</protein>
<evidence type="ECO:0000313" key="1">
    <source>
        <dbReference type="EMBL" id="KIJ57570.1"/>
    </source>
</evidence>
<dbReference type="AlphaFoldDB" id="A0A0C2PWS4"/>
<reference evidence="1 2" key="1">
    <citation type="submission" date="2014-04" db="EMBL/GenBank/DDBJ databases">
        <title>Evolutionary Origins and Diversification of the Mycorrhizal Mutualists.</title>
        <authorList>
            <consortium name="DOE Joint Genome Institute"/>
            <consortium name="Mycorrhizal Genomics Consortium"/>
            <person name="Kohler A."/>
            <person name="Kuo A."/>
            <person name="Nagy L.G."/>
            <person name="Floudas D."/>
            <person name="Copeland A."/>
            <person name="Barry K.W."/>
            <person name="Cichocki N."/>
            <person name="Veneault-Fourrey C."/>
            <person name="LaButti K."/>
            <person name="Lindquist E.A."/>
            <person name="Lipzen A."/>
            <person name="Lundell T."/>
            <person name="Morin E."/>
            <person name="Murat C."/>
            <person name="Riley R."/>
            <person name="Ohm R."/>
            <person name="Sun H."/>
            <person name="Tunlid A."/>
            <person name="Henrissat B."/>
            <person name="Grigoriev I.V."/>
            <person name="Hibbett D.S."/>
            <person name="Martin F."/>
        </authorList>
    </citation>
    <scope>NUCLEOTIDE SEQUENCE [LARGE SCALE GENOMIC DNA]</scope>
    <source>
        <strain evidence="1 2">MD-312</strain>
    </source>
</reference>
<dbReference type="OrthoDB" id="2688797at2759"/>
<organism evidence="1 2">
    <name type="scientific">Hydnomerulius pinastri MD-312</name>
    <dbReference type="NCBI Taxonomy" id="994086"/>
    <lineage>
        <taxon>Eukaryota</taxon>
        <taxon>Fungi</taxon>
        <taxon>Dikarya</taxon>
        <taxon>Basidiomycota</taxon>
        <taxon>Agaricomycotina</taxon>
        <taxon>Agaricomycetes</taxon>
        <taxon>Agaricomycetidae</taxon>
        <taxon>Boletales</taxon>
        <taxon>Boletales incertae sedis</taxon>
        <taxon>Leucogyrophana</taxon>
    </lineage>
</organism>
<gene>
    <name evidence="1" type="ORF">HYDPIDRAFT_34977</name>
</gene>
<sequence>MADWSQVFASILEDHKSDFMDAKDNPDTRAKILKTCRDEILDTPQANNPSIILPDHLRMAIRQFWLPDLDSEDRAAEQARIDAAELRTTQRQISAEEREAVARPTQAGDYVKPWDAFRAAQRLFKDEFSAVDKTTRDVTDKKTLGQRTKTANEWWTSLSKEKKQEAEAAAKKWNDTGADKEKKAVYRKKNLKRKTVEYLGMLRRTMGIHAVMLVAHEKGSNSIGVGISRRRPLPGVLYVFPGDEELGPAGKGPAG</sequence>
<keyword evidence="2" id="KW-1185">Reference proteome</keyword>
<dbReference type="Proteomes" id="UP000053820">
    <property type="component" value="Unassembled WGS sequence"/>
</dbReference>
<accession>A0A0C2PWS4</accession>
<proteinExistence type="predicted"/>
<name>A0A0C2PWS4_9AGAM</name>